<feature type="signal peptide" evidence="7">
    <location>
        <begin position="1"/>
        <end position="29"/>
    </location>
</feature>
<evidence type="ECO:0000259" key="8">
    <source>
        <dbReference type="SMART" id="SM00645"/>
    </source>
</evidence>
<evidence type="ECO:0000256" key="3">
    <source>
        <dbReference type="ARBA" id="ARBA00022729"/>
    </source>
</evidence>
<dbReference type="Proteomes" id="UP001141806">
    <property type="component" value="Unassembled WGS sequence"/>
</dbReference>
<dbReference type="InterPro" id="IPR039417">
    <property type="entry name" value="Peptidase_C1A_papain-like"/>
</dbReference>
<keyword evidence="3 7" id="KW-0732">Signal</keyword>
<evidence type="ECO:0000313" key="11">
    <source>
        <dbReference type="Proteomes" id="UP001141806"/>
    </source>
</evidence>
<evidence type="ECO:0000313" key="10">
    <source>
        <dbReference type="EMBL" id="KAJ4954716.1"/>
    </source>
</evidence>
<keyword evidence="4" id="KW-0378">Hydrolase</keyword>
<dbReference type="SUPFAM" id="SSF54001">
    <property type="entry name" value="Cysteine proteinases"/>
    <property type="match status" value="1"/>
</dbReference>
<dbReference type="PROSITE" id="PS00640">
    <property type="entry name" value="THIOL_PROTEASE_ASN"/>
    <property type="match status" value="1"/>
</dbReference>
<evidence type="ECO:0000256" key="7">
    <source>
        <dbReference type="SAM" id="SignalP"/>
    </source>
</evidence>
<dbReference type="Pfam" id="PF08246">
    <property type="entry name" value="Inhibitor_I29"/>
    <property type="match status" value="1"/>
</dbReference>
<dbReference type="FunFam" id="3.90.70.10:FF:000023">
    <property type="entry name" value="Senescence-specific cysteine protease SAG39"/>
    <property type="match status" value="1"/>
</dbReference>
<dbReference type="PROSITE" id="PS00139">
    <property type="entry name" value="THIOL_PROTEASE_CYS"/>
    <property type="match status" value="1"/>
</dbReference>
<dbReference type="Pfam" id="PF00112">
    <property type="entry name" value="Peptidase_C1"/>
    <property type="match status" value="1"/>
</dbReference>
<feature type="chain" id="PRO_5040304987" evidence="7">
    <location>
        <begin position="30"/>
        <end position="343"/>
    </location>
</feature>
<keyword evidence="5" id="KW-0788">Thiol protease</keyword>
<evidence type="ECO:0000256" key="5">
    <source>
        <dbReference type="ARBA" id="ARBA00022807"/>
    </source>
</evidence>
<feature type="domain" description="Peptidase C1A papain C-terminal" evidence="8">
    <location>
        <begin position="127"/>
        <end position="342"/>
    </location>
</feature>
<dbReference type="AlphaFoldDB" id="A0A9Q0GX66"/>
<dbReference type="GO" id="GO:0006508">
    <property type="term" value="P:proteolysis"/>
    <property type="evidence" value="ECO:0007669"/>
    <property type="project" value="UniProtKB-KW"/>
</dbReference>
<dbReference type="InterPro" id="IPR038765">
    <property type="entry name" value="Papain-like_cys_pep_sf"/>
</dbReference>
<dbReference type="InterPro" id="IPR000668">
    <property type="entry name" value="Peptidase_C1A_C"/>
</dbReference>
<dbReference type="InterPro" id="IPR025660">
    <property type="entry name" value="Pept_his_AS"/>
</dbReference>
<dbReference type="InterPro" id="IPR025661">
    <property type="entry name" value="Pept_asp_AS"/>
</dbReference>
<dbReference type="PANTHER" id="PTHR12411">
    <property type="entry name" value="CYSTEINE PROTEASE FAMILY C1-RELATED"/>
    <property type="match status" value="1"/>
</dbReference>
<dbReference type="GO" id="GO:0008234">
    <property type="term" value="F:cysteine-type peptidase activity"/>
    <property type="evidence" value="ECO:0007669"/>
    <property type="project" value="UniProtKB-KW"/>
</dbReference>
<protein>
    <submittedName>
        <fullName evidence="10">Uncharacterized protein</fullName>
    </submittedName>
</protein>
<sequence>MALKLQCCCFCICLVIFQGLGFWASQIEARALAEMSMVDRHEQWMAQYGREYKDAAEKEKRFLIFKNNVELIESFNKAGDKPYKLSINQFADLGDEEFKATRTGYKSPTGQRPSSNTEFMYNNVTDVSPSMDWRVKGAVTPIKDQGSCGCCWAFSVVAAMEGITQLKTGNLVSLSEQELVDCDNNNYGCNGGNLDKAFQFIIQNQGLTTESNYPYEEMDGTCNGEKAADHAAMITGYKDVPSRNEQELLMAVAKQPVSVSIEGSGYPFKYYSSGIFTGECGNNLDHAVTLIGYGVNEEGTKYWLVKNSWGTSWGENGYMRIQRDVAEKEGRCGLAIEPFYPTA</sequence>
<keyword evidence="2" id="KW-0645">Protease</keyword>
<accession>A0A9Q0GX66</accession>
<comment type="caution">
    <text evidence="10">The sequence shown here is derived from an EMBL/GenBank/DDBJ whole genome shotgun (WGS) entry which is preliminary data.</text>
</comment>
<evidence type="ECO:0000259" key="9">
    <source>
        <dbReference type="SMART" id="SM00848"/>
    </source>
</evidence>
<reference evidence="10" key="1">
    <citation type="journal article" date="2023" name="Plant J.">
        <title>The genome of the king protea, Protea cynaroides.</title>
        <authorList>
            <person name="Chang J."/>
            <person name="Duong T.A."/>
            <person name="Schoeman C."/>
            <person name="Ma X."/>
            <person name="Roodt D."/>
            <person name="Barker N."/>
            <person name="Li Z."/>
            <person name="Van de Peer Y."/>
            <person name="Mizrachi E."/>
        </authorList>
    </citation>
    <scope>NUCLEOTIDE SEQUENCE</scope>
    <source>
        <tissue evidence="10">Young leaves</tissue>
    </source>
</reference>
<comment type="similarity">
    <text evidence="1">Belongs to the peptidase C1 family.</text>
</comment>
<dbReference type="InterPro" id="IPR000169">
    <property type="entry name" value="Pept_cys_AS"/>
</dbReference>
<name>A0A9Q0GX66_9MAGN</name>
<gene>
    <name evidence="10" type="ORF">NE237_011499</name>
</gene>
<dbReference type="InterPro" id="IPR013201">
    <property type="entry name" value="Prot_inhib_I29"/>
</dbReference>
<dbReference type="PRINTS" id="PR00705">
    <property type="entry name" value="PAPAIN"/>
</dbReference>
<keyword evidence="6" id="KW-1015">Disulfide bond</keyword>
<evidence type="ECO:0000256" key="6">
    <source>
        <dbReference type="ARBA" id="ARBA00023157"/>
    </source>
</evidence>
<dbReference type="CDD" id="cd02248">
    <property type="entry name" value="Peptidase_C1A"/>
    <property type="match status" value="1"/>
</dbReference>
<evidence type="ECO:0000256" key="1">
    <source>
        <dbReference type="ARBA" id="ARBA00008455"/>
    </source>
</evidence>
<dbReference type="Gene3D" id="3.90.70.10">
    <property type="entry name" value="Cysteine proteinases"/>
    <property type="match status" value="1"/>
</dbReference>
<dbReference type="InterPro" id="IPR013128">
    <property type="entry name" value="Peptidase_C1A"/>
</dbReference>
<dbReference type="OrthoDB" id="10253408at2759"/>
<dbReference type="SMART" id="SM00645">
    <property type="entry name" value="Pept_C1"/>
    <property type="match status" value="1"/>
</dbReference>
<keyword evidence="11" id="KW-1185">Reference proteome</keyword>
<organism evidence="10 11">
    <name type="scientific">Protea cynaroides</name>
    <dbReference type="NCBI Taxonomy" id="273540"/>
    <lineage>
        <taxon>Eukaryota</taxon>
        <taxon>Viridiplantae</taxon>
        <taxon>Streptophyta</taxon>
        <taxon>Embryophyta</taxon>
        <taxon>Tracheophyta</taxon>
        <taxon>Spermatophyta</taxon>
        <taxon>Magnoliopsida</taxon>
        <taxon>Proteales</taxon>
        <taxon>Proteaceae</taxon>
        <taxon>Protea</taxon>
    </lineage>
</organism>
<evidence type="ECO:0000256" key="4">
    <source>
        <dbReference type="ARBA" id="ARBA00022801"/>
    </source>
</evidence>
<proteinExistence type="inferred from homology"/>
<dbReference type="SMART" id="SM00848">
    <property type="entry name" value="Inhibitor_I29"/>
    <property type="match status" value="1"/>
</dbReference>
<evidence type="ECO:0000256" key="2">
    <source>
        <dbReference type="ARBA" id="ARBA00022670"/>
    </source>
</evidence>
<dbReference type="EMBL" id="JAMYWD010000011">
    <property type="protein sequence ID" value="KAJ4954716.1"/>
    <property type="molecule type" value="Genomic_DNA"/>
</dbReference>
<feature type="domain" description="Cathepsin propeptide inhibitor" evidence="9">
    <location>
        <begin position="41"/>
        <end position="98"/>
    </location>
</feature>
<dbReference type="PROSITE" id="PS00639">
    <property type="entry name" value="THIOL_PROTEASE_HIS"/>
    <property type="match status" value="1"/>
</dbReference>